<proteinExistence type="predicted"/>
<keyword evidence="2" id="KW-1185">Reference proteome</keyword>
<dbReference type="AlphaFoldDB" id="A0A1G5MMX8"/>
<name>A0A1G5MMX8_AFIMA</name>
<evidence type="ECO:0000313" key="2">
    <source>
        <dbReference type="Proteomes" id="UP000199347"/>
    </source>
</evidence>
<dbReference type="InterPro" id="IPR013433">
    <property type="entry name" value="PHA_gran_rgn"/>
</dbReference>
<dbReference type="Proteomes" id="UP000199347">
    <property type="component" value="Unassembled WGS sequence"/>
</dbReference>
<protein>
    <submittedName>
        <fullName evidence="1">Putative polyhydroxyalkanoic acid system protein (PHA_gran_rgn)</fullName>
    </submittedName>
</protein>
<dbReference type="OrthoDB" id="8853368at2"/>
<reference evidence="1 2" key="1">
    <citation type="submission" date="2016-10" db="EMBL/GenBank/DDBJ databases">
        <authorList>
            <person name="de Groot N.N."/>
        </authorList>
    </citation>
    <scope>NUCLEOTIDE SEQUENCE [LARGE SCALE GENOMIC DNA]</scope>
    <source>
        <strain evidence="1 2">DSM 2698</strain>
    </source>
</reference>
<organism evidence="1 2">
    <name type="scientific">Afifella marina DSM 2698</name>
    <dbReference type="NCBI Taxonomy" id="1120955"/>
    <lineage>
        <taxon>Bacteria</taxon>
        <taxon>Pseudomonadati</taxon>
        <taxon>Pseudomonadota</taxon>
        <taxon>Alphaproteobacteria</taxon>
        <taxon>Hyphomicrobiales</taxon>
        <taxon>Afifellaceae</taxon>
        <taxon>Afifella</taxon>
    </lineage>
</organism>
<sequence>MSTPVTVNIPHKLGREEAKRRLEKGFDRVRDDMGIGRVLQFEERWEGERLYFDAATMGQKISGRVDVFEEVVRIEVDLPWFLAAIADKVQGRLKKTGTLLLEKK</sequence>
<accession>A0A1G5MMX8</accession>
<dbReference type="EMBL" id="FMVW01000001">
    <property type="protein sequence ID" value="SCZ25938.1"/>
    <property type="molecule type" value="Genomic_DNA"/>
</dbReference>
<evidence type="ECO:0000313" key="1">
    <source>
        <dbReference type="EMBL" id="SCZ25938.1"/>
    </source>
</evidence>
<gene>
    <name evidence="1" type="ORF">SAMN03080610_00881</name>
</gene>
<dbReference type="RefSeq" id="WP_092809856.1">
    <property type="nucleotide sequence ID" value="NZ_FMVW01000001.1"/>
</dbReference>
<dbReference type="Pfam" id="PF09650">
    <property type="entry name" value="PHA_gran_rgn"/>
    <property type="match status" value="1"/>
</dbReference>